<reference evidence="3 4" key="1">
    <citation type="submission" date="2008-09" db="EMBL/GenBank/DDBJ databases">
        <authorList>
            <person name="Fulton L."/>
            <person name="Clifton S."/>
            <person name="Fulton B."/>
            <person name="Xu J."/>
            <person name="Minx P."/>
            <person name="Pepin K.H."/>
            <person name="Johnson M."/>
            <person name="Thiruvilangam P."/>
            <person name="Bhonagiri V."/>
            <person name="Nash W.E."/>
            <person name="Mardis E.R."/>
            <person name="Wilson R.K."/>
        </authorList>
    </citation>
    <scope>NUCLEOTIDE SEQUENCE [LARGE SCALE GENOMIC DNA]</scope>
    <source>
        <strain evidence="3 4">DSM 13275</strain>
    </source>
</reference>
<dbReference type="STRING" id="500633.CLOHIR_00690"/>
<dbReference type="PROSITE" id="PS51099">
    <property type="entry name" value="PTS_EIIB_TYPE_2"/>
    <property type="match status" value="1"/>
</dbReference>
<dbReference type="NCBIfam" id="NF007643">
    <property type="entry name" value="PRK10310.1"/>
    <property type="match status" value="1"/>
</dbReference>
<comment type="caution">
    <text evidence="3">The sequence shown here is derived from an EMBL/GenBank/DDBJ whole genome shotgun (WGS) entry which is preliminary data.</text>
</comment>
<gene>
    <name evidence="3" type="ORF">CLOHIR_00690</name>
</gene>
<dbReference type="AlphaFoldDB" id="B6FXT9"/>
<sequence>MNNMKKKVIVACGGAVATSTIAANKVVELGKKNGIEIEIAQVRISEIESNLDGASLIVTTSRVKRDFGIPLITGMPFISGVGVEKTEKAILDVLKGE</sequence>
<dbReference type="InterPro" id="IPR003501">
    <property type="entry name" value="PTS_EIIB_2/3"/>
</dbReference>
<evidence type="ECO:0000259" key="2">
    <source>
        <dbReference type="PROSITE" id="PS51099"/>
    </source>
</evidence>
<evidence type="ECO:0000313" key="3">
    <source>
        <dbReference type="EMBL" id="EEA85654.1"/>
    </source>
</evidence>
<dbReference type="GO" id="GO:0008982">
    <property type="term" value="F:protein-N(PI)-phosphohistidine-sugar phosphotransferase activity"/>
    <property type="evidence" value="ECO:0007669"/>
    <property type="project" value="InterPro"/>
</dbReference>
<dbReference type="InterPro" id="IPR036095">
    <property type="entry name" value="PTS_EIIB-like_sf"/>
</dbReference>
<feature type="domain" description="PTS EIIB type-2" evidence="2">
    <location>
        <begin position="6"/>
        <end position="97"/>
    </location>
</feature>
<dbReference type="eggNOG" id="COG3414">
    <property type="taxonomic scope" value="Bacteria"/>
</dbReference>
<dbReference type="HOGENOM" id="CLU_159248_3_3_9"/>
<organism evidence="3 4">
    <name type="scientific">Peptacetobacter hiranonis (strain DSM 13275 / JCM 10541 / KCTC 15199 / TO-931)</name>
    <name type="common">Clostridium hiranonis</name>
    <dbReference type="NCBI Taxonomy" id="500633"/>
    <lineage>
        <taxon>Bacteria</taxon>
        <taxon>Bacillati</taxon>
        <taxon>Bacillota</taxon>
        <taxon>Clostridia</taxon>
        <taxon>Peptostreptococcales</taxon>
        <taxon>Peptostreptococcaceae</taxon>
        <taxon>Peptacetobacter</taxon>
    </lineage>
</organism>
<dbReference type="EMBL" id="ABWP01000028">
    <property type="protein sequence ID" value="EEA85654.1"/>
    <property type="molecule type" value="Genomic_DNA"/>
</dbReference>
<dbReference type="GO" id="GO:0009401">
    <property type="term" value="P:phosphoenolpyruvate-dependent sugar phosphotransferase system"/>
    <property type="evidence" value="ECO:0007669"/>
    <property type="project" value="InterPro"/>
</dbReference>
<name>B6FXT9_PEPHT</name>
<dbReference type="Pfam" id="PF02302">
    <property type="entry name" value="PTS_IIB"/>
    <property type="match status" value="1"/>
</dbReference>
<dbReference type="Gene3D" id="3.40.50.2300">
    <property type="match status" value="1"/>
</dbReference>
<accession>B6FXT9</accession>
<reference evidence="3 4" key="2">
    <citation type="submission" date="2008-10" db="EMBL/GenBank/DDBJ databases">
        <title>Draft genome sequence of Clostridium hiranonis (DSM 13275).</title>
        <authorList>
            <person name="Sudarsanam P."/>
            <person name="Ley R."/>
            <person name="Guruge J."/>
            <person name="Turnbaugh P.J."/>
            <person name="Mahowald M."/>
            <person name="Liep D."/>
            <person name="Gordon J."/>
        </authorList>
    </citation>
    <scope>NUCLEOTIDE SEQUENCE [LARGE SCALE GENOMIC DNA]</scope>
    <source>
        <strain evidence="3 4">DSM 13275</strain>
    </source>
</reference>
<protein>
    <submittedName>
        <fullName evidence="3">PTS system, Lactose/Cellobiose specific IIB subunit</fullName>
    </submittedName>
</protein>
<dbReference type="InterPro" id="IPR013011">
    <property type="entry name" value="PTS_EIIB_2"/>
</dbReference>
<proteinExistence type="predicted"/>
<evidence type="ECO:0000313" key="4">
    <source>
        <dbReference type="Proteomes" id="UP000003178"/>
    </source>
</evidence>
<keyword evidence="1" id="KW-0808">Transferase</keyword>
<dbReference type="SUPFAM" id="SSF52794">
    <property type="entry name" value="PTS system IIB component-like"/>
    <property type="match status" value="1"/>
</dbReference>
<keyword evidence="4" id="KW-1185">Reference proteome</keyword>
<dbReference type="Proteomes" id="UP000003178">
    <property type="component" value="Unassembled WGS sequence"/>
</dbReference>
<evidence type="ECO:0000256" key="1">
    <source>
        <dbReference type="ARBA" id="ARBA00022679"/>
    </source>
</evidence>
<dbReference type="CDD" id="cd05566">
    <property type="entry name" value="PTS_IIB_galactitol"/>
    <property type="match status" value="1"/>
</dbReference>